<dbReference type="GeneID" id="19880495"/>
<dbReference type="PRINTS" id="PR00326">
    <property type="entry name" value="GTP1OBG"/>
</dbReference>
<protein>
    <recommendedName>
        <fullName evidence="5">G domain-containing protein</fullName>
    </recommendedName>
</protein>
<keyword evidence="7" id="KW-1185">Reference proteome</keyword>
<keyword evidence="3" id="KW-0378">Hydrolase</keyword>
<dbReference type="InterPro" id="IPR027417">
    <property type="entry name" value="P-loop_NTPase"/>
</dbReference>
<proteinExistence type="predicted"/>
<evidence type="ECO:0000256" key="1">
    <source>
        <dbReference type="ARBA" id="ARBA00022490"/>
    </source>
</evidence>
<name>L2GS36_VAVCU</name>
<dbReference type="AlphaFoldDB" id="L2GS36"/>
<dbReference type="Gene3D" id="3.40.50.300">
    <property type="entry name" value="P-loop containing nucleotide triphosphate hydrolases"/>
    <property type="match status" value="1"/>
</dbReference>
<dbReference type="InterPro" id="IPR043358">
    <property type="entry name" value="GNL1-like"/>
</dbReference>
<dbReference type="Pfam" id="PF01926">
    <property type="entry name" value="MMR_HSR1"/>
    <property type="match status" value="1"/>
</dbReference>
<evidence type="ECO:0000256" key="3">
    <source>
        <dbReference type="ARBA" id="ARBA00022801"/>
    </source>
</evidence>
<evidence type="ECO:0000259" key="5">
    <source>
        <dbReference type="Pfam" id="PF01926"/>
    </source>
</evidence>
<feature type="domain" description="G" evidence="5">
    <location>
        <begin position="180"/>
        <end position="248"/>
    </location>
</feature>
<accession>L2GS36</accession>
<gene>
    <name evidence="6" type="ORF">VCUG_02635</name>
</gene>
<keyword evidence="4" id="KW-0342">GTP-binding</keyword>
<evidence type="ECO:0000313" key="7">
    <source>
        <dbReference type="Proteomes" id="UP000011081"/>
    </source>
</evidence>
<organism evidence="6 7">
    <name type="scientific">Vavraia culicis (isolate floridensis)</name>
    <name type="common">Microsporidian parasite</name>
    <dbReference type="NCBI Taxonomy" id="948595"/>
    <lineage>
        <taxon>Eukaryota</taxon>
        <taxon>Fungi</taxon>
        <taxon>Fungi incertae sedis</taxon>
        <taxon>Microsporidia</taxon>
        <taxon>Pleistophoridae</taxon>
        <taxon>Vavraia</taxon>
    </lineage>
</organism>
<dbReference type="GO" id="GO:0005525">
    <property type="term" value="F:GTP binding"/>
    <property type="evidence" value="ECO:0007669"/>
    <property type="project" value="UniProtKB-KW"/>
</dbReference>
<keyword evidence="2" id="KW-0547">Nucleotide-binding</keyword>
<dbReference type="PANTHER" id="PTHR45709:SF2">
    <property type="entry name" value="LARGE SUBUNIT GTPASE 1 HOMOLOG"/>
    <property type="match status" value="1"/>
</dbReference>
<evidence type="ECO:0000256" key="4">
    <source>
        <dbReference type="ARBA" id="ARBA00023134"/>
    </source>
</evidence>
<dbReference type="EMBL" id="GL877494">
    <property type="protein sequence ID" value="ELA45880.1"/>
    <property type="molecule type" value="Genomic_DNA"/>
</dbReference>
<evidence type="ECO:0000256" key="2">
    <source>
        <dbReference type="ARBA" id="ARBA00022741"/>
    </source>
</evidence>
<dbReference type="GO" id="GO:0005829">
    <property type="term" value="C:cytosol"/>
    <property type="evidence" value="ECO:0007669"/>
    <property type="project" value="TreeGrafter"/>
</dbReference>
<dbReference type="RefSeq" id="XP_008075643.1">
    <property type="nucleotide sequence ID" value="XM_008077452.1"/>
</dbReference>
<dbReference type="OMA" id="HISAVNN"/>
<dbReference type="InterPro" id="IPR006073">
    <property type="entry name" value="GTP-bd"/>
</dbReference>
<dbReference type="FunCoup" id="L2GS36">
    <property type="interactions" value="288"/>
</dbReference>
<dbReference type="InParanoid" id="L2GS36"/>
<keyword evidence="1" id="KW-0963">Cytoplasm</keyword>
<dbReference type="STRING" id="948595.L2GS36"/>
<dbReference type="VEuPathDB" id="MicrosporidiaDB:VCUG_02635"/>
<dbReference type="OrthoDB" id="61815at2759"/>
<dbReference type="SUPFAM" id="SSF52540">
    <property type="entry name" value="P-loop containing nucleoside triphosphate hydrolases"/>
    <property type="match status" value="1"/>
</dbReference>
<dbReference type="HOGENOM" id="CLU_866500_0_0_1"/>
<reference evidence="7" key="1">
    <citation type="submission" date="2011-03" db="EMBL/GenBank/DDBJ databases">
        <title>The genome sequence of Vavraia culicis strain floridensis.</title>
        <authorList>
            <consortium name="The Broad Institute Genome Sequencing Platform"/>
            <person name="Cuomo C."/>
            <person name="Becnel J."/>
            <person name="Sanscrainte N."/>
            <person name="Young S.K."/>
            <person name="Zeng Q."/>
            <person name="Gargeya S."/>
            <person name="Fitzgerald M."/>
            <person name="Haas B."/>
            <person name="Abouelleil A."/>
            <person name="Alvarado L."/>
            <person name="Arachchi H.M."/>
            <person name="Berlin A."/>
            <person name="Chapman S.B."/>
            <person name="Gearin G."/>
            <person name="Goldberg J."/>
            <person name="Griggs A."/>
            <person name="Gujja S."/>
            <person name="Hansen M."/>
            <person name="Heiman D."/>
            <person name="Howarth C."/>
            <person name="Larimer J."/>
            <person name="Lui A."/>
            <person name="MacDonald P.J.P."/>
            <person name="McCowen C."/>
            <person name="Montmayeur A."/>
            <person name="Murphy C."/>
            <person name="Neiman D."/>
            <person name="Pearson M."/>
            <person name="Priest M."/>
            <person name="Roberts A."/>
            <person name="Saif S."/>
            <person name="Shea T."/>
            <person name="Sisk P."/>
            <person name="Stolte C."/>
            <person name="Sykes S."/>
            <person name="Wortman J."/>
            <person name="Nusbaum C."/>
            <person name="Birren B."/>
        </authorList>
    </citation>
    <scope>NUCLEOTIDE SEQUENCE [LARGE SCALE GENOMIC DNA]</scope>
    <source>
        <strain evidence="7">floridensis</strain>
    </source>
</reference>
<dbReference type="GO" id="GO:0003924">
    <property type="term" value="F:GTPase activity"/>
    <property type="evidence" value="ECO:0007669"/>
    <property type="project" value="InterPro"/>
</dbReference>
<dbReference type="PANTHER" id="PTHR45709">
    <property type="entry name" value="LARGE SUBUNIT GTPASE 1 HOMOLOG-RELATED"/>
    <property type="match status" value="1"/>
</dbReference>
<dbReference type="Proteomes" id="UP000011081">
    <property type="component" value="Unassembled WGS sequence"/>
</dbReference>
<evidence type="ECO:0000313" key="6">
    <source>
        <dbReference type="EMBL" id="ELA45880.1"/>
    </source>
</evidence>
<sequence length="320" mass="37609">MRSVLTKEIIRRRFGEPVSLKSKKESFCSSINHQFHISAVNNFAAKNVPNPCKHSSFPDPYISYIQFLAWQSNTVAEMNRNVWMQFWIAVDACDFVCVVVDSRNVDFFFEEELLEMGKPVILIINKYDLLNESVTSGEDSSKRTRTYGDRIFKTFKFSNVDKHVNNEFLEFLRSQDNKRYAMIGYPNVGKSTLIKTISNHVKIKISNTPGKTKFVQSYQFTGTLFLDVPGLVFKRHSREELLIYNIINVDQSKINYEGLFMLLLQKISRKQMCEHFKIKPLSNRCTLDDLLAEIERQRKWSKERFFRQLLKDFFDGRIKQ</sequence>